<dbReference type="OrthoDB" id="6713140at2"/>
<sequence>MSDDRILRLYYHRQLLARARAREHNFTNRLETAIKDRGFRLRLLEDTAPARMRSLGKPGYSLFHMQDPLALNQLSLRLAYLYPFWRIEKTNERWEFDVARARFDPREIDPKAAADFARRRRGTHLKGAVPGGGEVIYIALQARLTEQRSFQCMTPLDMVGETLAQTGAGPVVAALHPKVTYSDAELAPLRALAELNPRLTIRTGGMEELLPRARMVVTQNSSVALMGYLLHKPAVLFGRIDFQHIAANVQDLGVAEAFRYAAQAQPDYERYLYWFLKEMAIDAAGPDAEGQIISAMRRGGWAI</sequence>
<keyword evidence="2" id="KW-1185">Reference proteome</keyword>
<evidence type="ECO:0008006" key="3">
    <source>
        <dbReference type="Google" id="ProtNLM"/>
    </source>
</evidence>
<gene>
    <name evidence="1" type="ORF">PAA8504_00995</name>
</gene>
<dbReference type="Proteomes" id="UP000244912">
    <property type="component" value="Unassembled WGS sequence"/>
</dbReference>
<dbReference type="RefSeq" id="WP_108893050.1">
    <property type="nucleotide sequence ID" value="NZ_ONZF01000002.1"/>
</dbReference>
<accession>A0A2R8BST6</accession>
<dbReference type="AlphaFoldDB" id="A0A2R8BST6"/>
<organism evidence="1 2">
    <name type="scientific">Palleronia abyssalis</name>
    <dbReference type="NCBI Taxonomy" id="1501240"/>
    <lineage>
        <taxon>Bacteria</taxon>
        <taxon>Pseudomonadati</taxon>
        <taxon>Pseudomonadota</taxon>
        <taxon>Alphaproteobacteria</taxon>
        <taxon>Rhodobacterales</taxon>
        <taxon>Roseobacteraceae</taxon>
        <taxon>Palleronia</taxon>
    </lineage>
</organism>
<dbReference type="EMBL" id="ONZF01000002">
    <property type="protein sequence ID" value="SPJ23190.1"/>
    <property type="molecule type" value="Genomic_DNA"/>
</dbReference>
<proteinExistence type="predicted"/>
<name>A0A2R8BST6_9RHOB</name>
<evidence type="ECO:0000313" key="2">
    <source>
        <dbReference type="Proteomes" id="UP000244912"/>
    </source>
</evidence>
<evidence type="ECO:0000313" key="1">
    <source>
        <dbReference type="EMBL" id="SPJ23190.1"/>
    </source>
</evidence>
<protein>
    <recommendedName>
        <fullName evidence="3">Capsule polysaccharide biosynthesis protein</fullName>
    </recommendedName>
</protein>
<reference evidence="2" key="1">
    <citation type="submission" date="2018-03" db="EMBL/GenBank/DDBJ databases">
        <authorList>
            <person name="Rodrigo-Torres L."/>
            <person name="Arahal R. D."/>
            <person name="Lucena T."/>
        </authorList>
    </citation>
    <scope>NUCLEOTIDE SEQUENCE [LARGE SCALE GENOMIC DNA]</scope>
    <source>
        <strain evidence="2">CECT 8504</strain>
    </source>
</reference>